<evidence type="ECO:0000256" key="4">
    <source>
        <dbReference type="ARBA" id="ARBA00011159"/>
    </source>
</evidence>
<keyword evidence="5" id="KW-0254">Endocytosis</keyword>
<dbReference type="InterPro" id="IPR011992">
    <property type="entry name" value="EF-hand-dom_pair"/>
</dbReference>
<sequence>MFLYFGTTADSWAVGNDHFSLAQNLPAPIQQLWDRLAGVFDSPSMAGTMISWMATAPDGAYAVMTKGGELLCSRPDLLAAAQPPSAVEHIALSPLGGWFVCFTDGTVQVSPPAGFSQACYSLLGPYLDWRCTARQYSPVCSVFFGAGEAVIVRTDRGLVSAMLPPSLQTSLQLFLDESSIVNKRFTSASASASTPADESVLHSFVGPIEFKARPISSPPIQEPVAAPSIPSGCWSTPRPEIPAAARSRYEKQFQDQCGGKSYLTGIEAAGVFFESGLGKSDLSRIWEETDRDRNGRFDKDEFVEAMCRLLLFSGIIKQQLLRQTARKRSTIRLRQFLRHIPHLKITHRHPTNPGYLPLIQFQYIQARQLSITSIPSILSALNTLNPFCRHRLVSLQSKR</sequence>
<reference evidence="12" key="1">
    <citation type="submission" date="2020-03" db="EMBL/GenBank/DDBJ databases">
        <title>Draft Genome Sequence of Cylindrodendrum hubeiense.</title>
        <authorList>
            <person name="Buettner E."/>
            <person name="Kellner H."/>
        </authorList>
    </citation>
    <scope>NUCLEOTIDE SEQUENCE</scope>
    <source>
        <strain evidence="12">IHI 201604</strain>
    </source>
</reference>
<dbReference type="GO" id="GO:0005509">
    <property type="term" value="F:calcium ion binding"/>
    <property type="evidence" value="ECO:0007669"/>
    <property type="project" value="InterPro"/>
</dbReference>
<dbReference type="GO" id="GO:0030479">
    <property type="term" value="C:actin cortical patch"/>
    <property type="evidence" value="ECO:0007669"/>
    <property type="project" value="UniProtKB-SubCell"/>
</dbReference>
<accession>A0A9P5HE72</accession>
<protein>
    <recommendedName>
        <fullName evidence="14">EF-hand domain-containing protein</fullName>
    </recommendedName>
</protein>
<dbReference type="GO" id="GO:0006897">
    <property type="term" value="P:endocytosis"/>
    <property type="evidence" value="ECO:0007669"/>
    <property type="project" value="UniProtKB-KW"/>
</dbReference>
<evidence type="ECO:0008006" key="14">
    <source>
        <dbReference type="Google" id="ProtNLM"/>
    </source>
</evidence>
<dbReference type="InterPro" id="IPR002048">
    <property type="entry name" value="EF_hand_dom"/>
</dbReference>
<evidence type="ECO:0000313" key="13">
    <source>
        <dbReference type="Proteomes" id="UP000722485"/>
    </source>
</evidence>
<evidence type="ECO:0000256" key="3">
    <source>
        <dbReference type="ARBA" id="ARBA00004413"/>
    </source>
</evidence>
<dbReference type="EMBL" id="JAANBB010000059">
    <property type="protein sequence ID" value="KAF7552517.1"/>
    <property type="molecule type" value="Genomic_DNA"/>
</dbReference>
<dbReference type="CDD" id="cd00052">
    <property type="entry name" value="EH"/>
    <property type="match status" value="1"/>
</dbReference>
<dbReference type="GO" id="GO:0005886">
    <property type="term" value="C:plasma membrane"/>
    <property type="evidence" value="ECO:0007669"/>
    <property type="project" value="UniProtKB-SubCell"/>
</dbReference>
<comment type="caution">
    <text evidence="12">The sequence shown here is derived from an EMBL/GenBank/DDBJ whole genome shotgun (WGS) entry which is preliminary data.</text>
</comment>
<dbReference type="GO" id="GO:0003779">
    <property type="term" value="F:actin binding"/>
    <property type="evidence" value="ECO:0007669"/>
    <property type="project" value="UniProtKB-KW"/>
</dbReference>
<feature type="domain" description="EH" evidence="10">
    <location>
        <begin position="245"/>
        <end position="306"/>
    </location>
</feature>
<evidence type="ECO:0000313" key="12">
    <source>
        <dbReference type="EMBL" id="KAF7552517.1"/>
    </source>
</evidence>
<comment type="subcellular location">
    <subcellularLocation>
        <location evidence="3">Cell membrane</location>
        <topology evidence="3">Peripheral membrane protein</topology>
        <orientation evidence="3">Cytoplasmic side</orientation>
    </subcellularLocation>
    <subcellularLocation>
        <location evidence="2">Cytoplasm</location>
        <location evidence="2">Cytoskeleton</location>
        <location evidence="2">Actin patch</location>
    </subcellularLocation>
    <subcellularLocation>
        <location evidence="1">Endosome membrane</location>
        <topology evidence="1">Peripheral membrane protein</topology>
        <orientation evidence="1">Cytoplasmic side</orientation>
    </subcellularLocation>
</comment>
<dbReference type="Pfam" id="PF12763">
    <property type="entry name" value="EH"/>
    <property type="match status" value="1"/>
</dbReference>
<dbReference type="PROSITE" id="PS50031">
    <property type="entry name" value="EH"/>
    <property type="match status" value="1"/>
</dbReference>
<evidence type="ECO:0000256" key="5">
    <source>
        <dbReference type="ARBA" id="ARBA00022583"/>
    </source>
</evidence>
<proteinExistence type="predicted"/>
<dbReference type="Gene3D" id="1.10.238.10">
    <property type="entry name" value="EF-hand"/>
    <property type="match status" value="1"/>
</dbReference>
<dbReference type="Proteomes" id="UP000722485">
    <property type="component" value="Unassembled WGS sequence"/>
</dbReference>
<keyword evidence="6" id="KW-0967">Endosome</keyword>
<gene>
    <name evidence="12" type="ORF">G7Z17_g4281</name>
</gene>
<dbReference type="AlphaFoldDB" id="A0A9P5HE72"/>
<feature type="domain" description="EF-hand" evidence="11">
    <location>
        <begin position="277"/>
        <end position="312"/>
    </location>
</feature>
<comment type="subunit">
    <text evidence="4">Component of the PAN1 actin cytoskeleton-regulatory complex.</text>
</comment>
<dbReference type="InterPro" id="IPR000261">
    <property type="entry name" value="EH_dom"/>
</dbReference>
<name>A0A9P5HE72_9HYPO</name>
<keyword evidence="8" id="KW-0206">Cytoskeleton</keyword>
<evidence type="ECO:0000256" key="2">
    <source>
        <dbReference type="ARBA" id="ARBA00004134"/>
    </source>
</evidence>
<comment type="function">
    <text evidence="9">Component of the PAN1 actin cytoskeleton-regulatory complex required for the internalization of endosomes during actin-coupled endocytosis. The complex links the site of endocytosis to the cell membrane-associated actin cytoskeleton. Mediates uptake of external molecules and vacuolar degradation of plasma membrane proteins. Plays a role in the proper organization of the cell membrane-associated actin cytoskeleton and promotes its destabilization.</text>
</comment>
<evidence type="ECO:0000256" key="8">
    <source>
        <dbReference type="ARBA" id="ARBA00023212"/>
    </source>
</evidence>
<evidence type="ECO:0000256" key="6">
    <source>
        <dbReference type="ARBA" id="ARBA00022753"/>
    </source>
</evidence>
<organism evidence="12 13">
    <name type="scientific">Cylindrodendrum hubeiense</name>
    <dbReference type="NCBI Taxonomy" id="595255"/>
    <lineage>
        <taxon>Eukaryota</taxon>
        <taxon>Fungi</taxon>
        <taxon>Dikarya</taxon>
        <taxon>Ascomycota</taxon>
        <taxon>Pezizomycotina</taxon>
        <taxon>Sordariomycetes</taxon>
        <taxon>Hypocreomycetidae</taxon>
        <taxon>Hypocreales</taxon>
        <taxon>Nectriaceae</taxon>
        <taxon>Cylindrodendrum</taxon>
    </lineage>
</organism>
<evidence type="ECO:0000259" key="10">
    <source>
        <dbReference type="PROSITE" id="PS50031"/>
    </source>
</evidence>
<evidence type="ECO:0000259" key="11">
    <source>
        <dbReference type="PROSITE" id="PS50222"/>
    </source>
</evidence>
<evidence type="ECO:0000256" key="1">
    <source>
        <dbReference type="ARBA" id="ARBA00004125"/>
    </source>
</evidence>
<dbReference type="OrthoDB" id="524326at2759"/>
<dbReference type="PROSITE" id="PS50222">
    <property type="entry name" value="EF_HAND_2"/>
    <property type="match status" value="1"/>
</dbReference>
<keyword evidence="13" id="KW-1185">Reference proteome</keyword>
<evidence type="ECO:0000256" key="7">
    <source>
        <dbReference type="ARBA" id="ARBA00023203"/>
    </source>
</evidence>
<keyword evidence="7" id="KW-0009">Actin-binding</keyword>
<evidence type="ECO:0000256" key="9">
    <source>
        <dbReference type="ARBA" id="ARBA00025194"/>
    </source>
</evidence>
<dbReference type="SUPFAM" id="SSF47473">
    <property type="entry name" value="EF-hand"/>
    <property type="match status" value="1"/>
</dbReference>
<dbReference type="SMART" id="SM00027">
    <property type="entry name" value="EH"/>
    <property type="match status" value="1"/>
</dbReference>
<keyword evidence="8" id="KW-0963">Cytoplasm</keyword>
<dbReference type="GO" id="GO:0010008">
    <property type="term" value="C:endosome membrane"/>
    <property type="evidence" value="ECO:0007669"/>
    <property type="project" value="UniProtKB-SubCell"/>
</dbReference>